<dbReference type="Gene3D" id="3.40.50.720">
    <property type="entry name" value="NAD(P)-binding Rossmann-like Domain"/>
    <property type="match status" value="1"/>
</dbReference>
<comment type="similarity">
    <text evidence="2">Belongs to the zinc-containing alcohol dehydrogenase family.</text>
</comment>
<dbReference type="GO" id="GO:0046872">
    <property type="term" value="F:metal ion binding"/>
    <property type="evidence" value="ECO:0007669"/>
    <property type="project" value="UniProtKB-KW"/>
</dbReference>
<comment type="caution">
    <text evidence="8">The sequence shown here is derived from an EMBL/GenBank/DDBJ whole genome shotgun (WGS) entry which is preliminary data.</text>
</comment>
<sequence length="346" mass="35339">MSVPTHTLAVVAHATGDLRVDRVPVAVPTPSEALIAVAYGGICGSDLHYWQHGAAGESVLRAPMRLGHEVVGTVVTAAADGTGPAVGIRVAVHPATPDDGDGSPYPAERPNLSPGCTYLGSAARFPHTEGVFGSHVALPARMLRPLPSGLSLRAAALVEPASVAWHAVSRGATVAGRRVLVIGAGPIGSLIVAVLKRAGAAEIIAVDMHERPLEAARKLGATQTLRATDAAAIASVDADVVFESSGSSRGLASAVRGARRGGRVVMVGLLPTGEQPALISLAITRELELVGSFRFNDEIDEVLGALADGTLFVEPVVTHEFAAADALEAFAVASDAAVSGKVLLRF</sequence>
<evidence type="ECO:0000256" key="3">
    <source>
        <dbReference type="ARBA" id="ARBA00022723"/>
    </source>
</evidence>
<evidence type="ECO:0000259" key="6">
    <source>
        <dbReference type="Pfam" id="PF00107"/>
    </source>
</evidence>
<proteinExistence type="inferred from homology"/>
<dbReference type="Pfam" id="PF00107">
    <property type="entry name" value="ADH_zinc_N"/>
    <property type="match status" value="1"/>
</dbReference>
<evidence type="ECO:0000256" key="5">
    <source>
        <dbReference type="ARBA" id="ARBA00023002"/>
    </source>
</evidence>
<dbReference type="GO" id="GO:0016491">
    <property type="term" value="F:oxidoreductase activity"/>
    <property type="evidence" value="ECO:0007669"/>
    <property type="project" value="UniProtKB-KW"/>
</dbReference>
<dbReference type="InterPro" id="IPR011032">
    <property type="entry name" value="GroES-like_sf"/>
</dbReference>
<dbReference type="Pfam" id="PF08240">
    <property type="entry name" value="ADH_N"/>
    <property type="match status" value="1"/>
</dbReference>
<evidence type="ECO:0000313" key="9">
    <source>
        <dbReference type="Proteomes" id="UP000297447"/>
    </source>
</evidence>
<keyword evidence="4" id="KW-0862">Zinc</keyword>
<dbReference type="PANTHER" id="PTHR43161">
    <property type="entry name" value="SORBITOL DEHYDROGENASE"/>
    <property type="match status" value="1"/>
</dbReference>
<name>A0A4R9A8R2_9MICO</name>
<dbReference type="Proteomes" id="UP000297447">
    <property type="component" value="Unassembled WGS sequence"/>
</dbReference>
<keyword evidence="3" id="KW-0479">Metal-binding</keyword>
<accession>A0A4R9A8R2</accession>
<dbReference type="Gene3D" id="3.90.180.10">
    <property type="entry name" value="Medium-chain alcohol dehydrogenases, catalytic domain"/>
    <property type="match status" value="1"/>
</dbReference>
<dbReference type="OrthoDB" id="9797931at2"/>
<dbReference type="EMBL" id="SOHE01000021">
    <property type="protein sequence ID" value="TFD53482.1"/>
    <property type="molecule type" value="Genomic_DNA"/>
</dbReference>
<keyword evidence="5" id="KW-0560">Oxidoreductase</keyword>
<dbReference type="SUPFAM" id="SSF50129">
    <property type="entry name" value="GroES-like"/>
    <property type="match status" value="1"/>
</dbReference>
<reference evidence="8 9" key="1">
    <citation type="submission" date="2019-03" db="EMBL/GenBank/DDBJ databases">
        <title>Genomics of glacier-inhabiting Cryobacterium strains.</title>
        <authorList>
            <person name="Liu Q."/>
            <person name="Xin Y.-H."/>
        </authorList>
    </citation>
    <scope>NUCLEOTIDE SEQUENCE [LARGE SCALE GENOMIC DNA]</scope>
    <source>
        <strain evidence="8 9">Hh14</strain>
    </source>
</reference>
<feature type="domain" description="Alcohol dehydrogenase-like N-terminal" evidence="7">
    <location>
        <begin position="30"/>
        <end position="147"/>
    </location>
</feature>
<comment type="cofactor">
    <cofactor evidence="1">
        <name>Zn(2+)</name>
        <dbReference type="ChEBI" id="CHEBI:29105"/>
    </cofactor>
</comment>
<organism evidence="8 9">
    <name type="scientific">Cryobacterium frigoriphilum</name>
    <dbReference type="NCBI Taxonomy" id="1259150"/>
    <lineage>
        <taxon>Bacteria</taxon>
        <taxon>Bacillati</taxon>
        <taxon>Actinomycetota</taxon>
        <taxon>Actinomycetes</taxon>
        <taxon>Micrococcales</taxon>
        <taxon>Microbacteriaceae</taxon>
        <taxon>Cryobacterium</taxon>
    </lineage>
</organism>
<dbReference type="InterPro" id="IPR013154">
    <property type="entry name" value="ADH-like_N"/>
</dbReference>
<dbReference type="InterPro" id="IPR036291">
    <property type="entry name" value="NAD(P)-bd_dom_sf"/>
</dbReference>
<evidence type="ECO:0000256" key="1">
    <source>
        <dbReference type="ARBA" id="ARBA00001947"/>
    </source>
</evidence>
<evidence type="ECO:0000256" key="4">
    <source>
        <dbReference type="ARBA" id="ARBA00022833"/>
    </source>
</evidence>
<feature type="domain" description="Alcohol dehydrogenase-like C-terminal" evidence="6">
    <location>
        <begin position="186"/>
        <end position="306"/>
    </location>
</feature>
<protein>
    <submittedName>
        <fullName evidence="8">L-idonate 5-dehydrogenase</fullName>
    </submittedName>
</protein>
<dbReference type="CDD" id="cd08232">
    <property type="entry name" value="idonate-5-DH"/>
    <property type="match status" value="1"/>
</dbReference>
<gene>
    <name evidence="8" type="ORF">E3T55_05400</name>
</gene>
<dbReference type="SUPFAM" id="SSF51735">
    <property type="entry name" value="NAD(P)-binding Rossmann-fold domains"/>
    <property type="match status" value="1"/>
</dbReference>
<dbReference type="RefSeq" id="WP_134518590.1">
    <property type="nucleotide sequence ID" value="NZ_SOHE01000021.1"/>
</dbReference>
<evidence type="ECO:0000313" key="8">
    <source>
        <dbReference type="EMBL" id="TFD53482.1"/>
    </source>
</evidence>
<evidence type="ECO:0000259" key="7">
    <source>
        <dbReference type="Pfam" id="PF08240"/>
    </source>
</evidence>
<dbReference type="PANTHER" id="PTHR43161:SF9">
    <property type="entry name" value="SORBITOL DEHYDROGENASE"/>
    <property type="match status" value="1"/>
</dbReference>
<dbReference type="AlphaFoldDB" id="A0A4R9A8R2"/>
<dbReference type="InterPro" id="IPR013149">
    <property type="entry name" value="ADH-like_C"/>
</dbReference>
<evidence type="ECO:0000256" key="2">
    <source>
        <dbReference type="ARBA" id="ARBA00008072"/>
    </source>
</evidence>
<keyword evidence="9" id="KW-1185">Reference proteome</keyword>